<dbReference type="Gene3D" id="1.20.120.10">
    <property type="entry name" value="Cytochrome c/b562"/>
    <property type="match status" value="1"/>
</dbReference>
<dbReference type="SUPFAM" id="SSF47175">
    <property type="entry name" value="Cytochromes"/>
    <property type="match status" value="1"/>
</dbReference>
<evidence type="ECO:0000313" key="2">
    <source>
        <dbReference type="EMBL" id="QDT72568.1"/>
    </source>
</evidence>
<evidence type="ECO:0000313" key="3">
    <source>
        <dbReference type="Proteomes" id="UP000317909"/>
    </source>
</evidence>
<sequence length="330" mass="35675">MRNAKWGRGMSMLCRCTAVLVVVVVVAFLCNRMYAGEQAGSLQRAKPPVWSQDVLDEFFVDAREQLVGERPAKRSEAAATKSPAGQGSVAAPAAETGDAARWSKVISGDALAAEVKQLAATLRDPLANPAKFKSGGYKACRAAFNELAVLFAVIAEYDGDVRWQEDAPALRDALARAARNCKTGTDQTFAEGAGLRTQLDDLIRGERLGGKPQPPPERWSDLADRSLLMARMEAALQEGISPALSSARDFSRKAVDVQQHAEVLAMLAMMIDREEFDYWDDETFQQHSSDLRSASRELSRAAADGDYEAARAAAGQASQSCSACHEGYRG</sequence>
<dbReference type="GO" id="GO:0009055">
    <property type="term" value="F:electron transfer activity"/>
    <property type="evidence" value="ECO:0007669"/>
    <property type="project" value="InterPro"/>
</dbReference>
<keyword evidence="3" id="KW-1185">Reference proteome</keyword>
<dbReference type="OrthoDB" id="290618at2"/>
<dbReference type="InterPro" id="IPR010980">
    <property type="entry name" value="Cyt_c/b562"/>
</dbReference>
<dbReference type="InterPro" id="IPR002321">
    <property type="entry name" value="Cyt_c_II"/>
</dbReference>
<proteinExistence type="predicted"/>
<gene>
    <name evidence="2" type="ORF">I41_17480</name>
</gene>
<dbReference type="EMBL" id="CP036339">
    <property type="protein sequence ID" value="QDT72568.1"/>
    <property type="molecule type" value="Genomic_DNA"/>
</dbReference>
<dbReference type="KEGG" id="llh:I41_17480"/>
<dbReference type="PROSITE" id="PS51009">
    <property type="entry name" value="CYTCII"/>
    <property type="match status" value="1"/>
</dbReference>
<dbReference type="AlphaFoldDB" id="A0A517TW17"/>
<feature type="region of interest" description="Disordered" evidence="1">
    <location>
        <begin position="70"/>
        <end position="93"/>
    </location>
</feature>
<evidence type="ECO:0000256" key="1">
    <source>
        <dbReference type="SAM" id="MobiDB-lite"/>
    </source>
</evidence>
<dbReference type="GO" id="GO:0022900">
    <property type="term" value="P:electron transport chain"/>
    <property type="evidence" value="ECO:0007669"/>
    <property type="project" value="InterPro"/>
</dbReference>
<dbReference type="GO" id="GO:0005506">
    <property type="term" value="F:iron ion binding"/>
    <property type="evidence" value="ECO:0007669"/>
    <property type="project" value="InterPro"/>
</dbReference>
<protein>
    <submittedName>
        <fullName evidence="2">Cytochrome C</fullName>
    </submittedName>
</protein>
<accession>A0A517TW17</accession>
<name>A0A517TW17_9BACT</name>
<reference evidence="2 3" key="1">
    <citation type="submission" date="2019-02" db="EMBL/GenBank/DDBJ databases">
        <title>Deep-cultivation of Planctomycetes and their phenomic and genomic characterization uncovers novel biology.</title>
        <authorList>
            <person name="Wiegand S."/>
            <person name="Jogler M."/>
            <person name="Boedeker C."/>
            <person name="Pinto D."/>
            <person name="Vollmers J."/>
            <person name="Rivas-Marin E."/>
            <person name="Kohn T."/>
            <person name="Peeters S.H."/>
            <person name="Heuer A."/>
            <person name="Rast P."/>
            <person name="Oberbeckmann S."/>
            <person name="Bunk B."/>
            <person name="Jeske O."/>
            <person name="Meyerdierks A."/>
            <person name="Storesund J.E."/>
            <person name="Kallscheuer N."/>
            <person name="Luecker S."/>
            <person name="Lage O.M."/>
            <person name="Pohl T."/>
            <person name="Merkel B.J."/>
            <person name="Hornburger P."/>
            <person name="Mueller R.-W."/>
            <person name="Bruemmer F."/>
            <person name="Labrenz M."/>
            <person name="Spormann A.M."/>
            <person name="Op den Camp H."/>
            <person name="Overmann J."/>
            <person name="Amann R."/>
            <person name="Jetten M.S.M."/>
            <person name="Mascher T."/>
            <person name="Medema M.H."/>
            <person name="Devos D.P."/>
            <person name="Kaster A.-K."/>
            <person name="Ovreas L."/>
            <person name="Rohde M."/>
            <person name="Galperin M.Y."/>
            <person name="Jogler C."/>
        </authorList>
    </citation>
    <scope>NUCLEOTIDE SEQUENCE [LARGE SCALE GENOMIC DNA]</scope>
    <source>
        <strain evidence="2 3">I41</strain>
    </source>
</reference>
<dbReference type="GO" id="GO:0020037">
    <property type="term" value="F:heme binding"/>
    <property type="evidence" value="ECO:0007669"/>
    <property type="project" value="InterPro"/>
</dbReference>
<dbReference type="Pfam" id="PF01322">
    <property type="entry name" value="Cytochrom_C_2"/>
    <property type="match status" value="1"/>
</dbReference>
<dbReference type="Proteomes" id="UP000317909">
    <property type="component" value="Chromosome"/>
</dbReference>
<organism evidence="2 3">
    <name type="scientific">Lacipirellula limnantheis</name>
    <dbReference type="NCBI Taxonomy" id="2528024"/>
    <lineage>
        <taxon>Bacteria</taxon>
        <taxon>Pseudomonadati</taxon>
        <taxon>Planctomycetota</taxon>
        <taxon>Planctomycetia</taxon>
        <taxon>Pirellulales</taxon>
        <taxon>Lacipirellulaceae</taxon>
        <taxon>Lacipirellula</taxon>
    </lineage>
</organism>